<dbReference type="Ensembl" id="ENSACIT00000001923.1">
    <property type="protein sequence ID" value="ENSACIP00000001847.1"/>
    <property type="gene ID" value="ENSACIG00000001502.1"/>
</dbReference>
<dbReference type="GeneTree" id="ENSGT01150000286924"/>
<dbReference type="GO" id="GO:0005886">
    <property type="term" value="C:plasma membrane"/>
    <property type="evidence" value="ECO:0007669"/>
    <property type="project" value="TreeGrafter"/>
</dbReference>
<proteinExistence type="inferred from homology"/>
<keyword evidence="3" id="KW-0430">Lectin</keyword>
<dbReference type="PROSITE" id="PS50835">
    <property type="entry name" value="IG_LIKE"/>
    <property type="match status" value="2"/>
</dbReference>
<evidence type="ECO:0000259" key="12">
    <source>
        <dbReference type="PROSITE" id="PS50835"/>
    </source>
</evidence>
<dbReference type="Pfam" id="PF13927">
    <property type="entry name" value="Ig_3"/>
    <property type="match status" value="1"/>
</dbReference>
<sequence>LSVISNSIQQEAWAKVDLNPDLLDGILPVRHNPFIIFHTNKSVKVQSGYEGRVSLLEPGVSQNNCSIIINDLKQSDSGLYQIRVTGELDEKQNGFTFIPKVNVSKPKIKFPTLTEGQRATLTCTAPGLCSGSVPKITWTWRGAGGNESDITGNKTSFRTKNTTACTQRHTSILAFNALAKHHNSRITCKISFTGETTTEGNATLNVTCEYYLQCSVKLTGVTSVQEGESLNLTCSLESFPPSLVMWTKLNSDTNLHSDSGSASLFIQNVTAEHSGLYVCTAKHMNDTQKDNVTLTYANINFSLLNRNSARGARRRQESTKTEYAEIKKAVKEEQENDVGRGREISEGEEEKVVMELEMKRCEPQKDEGVEAVYSTVNDIMEEI</sequence>
<keyword evidence="14" id="KW-1185">Reference proteome</keyword>
<protein>
    <recommendedName>
        <fullName evidence="8">B-cell receptor CD22</fullName>
    </recommendedName>
    <alternativeName>
        <fullName evidence="9">Sialic acid-binding Ig-like lectin 2</fullName>
    </alternativeName>
</protein>
<dbReference type="CDD" id="cd00096">
    <property type="entry name" value="Ig"/>
    <property type="match status" value="1"/>
</dbReference>
<dbReference type="GO" id="GO:0033691">
    <property type="term" value="F:sialic acid binding"/>
    <property type="evidence" value="ECO:0007669"/>
    <property type="project" value="TreeGrafter"/>
</dbReference>
<reference evidence="13" key="2">
    <citation type="submission" date="2025-09" db="UniProtKB">
        <authorList>
            <consortium name="Ensembl"/>
        </authorList>
    </citation>
    <scope>IDENTIFICATION</scope>
</reference>
<dbReference type="SMART" id="SM00408">
    <property type="entry name" value="IGc2"/>
    <property type="match status" value="1"/>
</dbReference>
<evidence type="ECO:0000256" key="2">
    <source>
        <dbReference type="ARBA" id="ARBA00022692"/>
    </source>
</evidence>
<evidence type="ECO:0000256" key="8">
    <source>
        <dbReference type="ARBA" id="ARBA00040106"/>
    </source>
</evidence>
<accession>A0A3Q0QU55</accession>
<evidence type="ECO:0000313" key="14">
    <source>
        <dbReference type="Proteomes" id="UP000261340"/>
    </source>
</evidence>
<dbReference type="InterPro" id="IPR003599">
    <property type="entry name" value="Ig_sub"/>
</dbReference>
<comment type="subunit">
    <text evidence="11">Predominantly monomer of isoform CD22-beta. Also found as heterodimer of isoform CD22-beta and a shorter isoform. Interacts with PTPN6/SHP-1, LYN, SYK, PIK3R1/PIK3R2 and PLCG1 upon phosphorylation. Interacts with GRB2, INPP5D and SHC1 upon phosphorylation. May form a complex with INPP5D/SHIP, GRB2 and SHC1.</text>
</comment>
<organism evidence="13 14">
    <name type="scientific">Amphilophus citrinellus</name>
    <name type="common">Midas cichlid</name>
    <name type="synonym">Cichlasoma citrinellum</name>
    <dbReference type="NCBI Taxonomy" id="61819"/>
    <lineage>
        <taxon>Eukaryota</taxon>
        <taxon>Metazoa</taxon>
        <taxon>Chordata</taxon>
        <taxon>Craniata</taxon>
        <taxon>Vertebrata</taxon>
        <taxon>Euteleostomi</taxon>
        <taxon>Actinopterygii</taxon>
        <taxon>Neopterygii</taxon>
        <taxon>Teleostei</taxon>
        <taxon>Neoteleostei</taxon>
        <taxon>Acanthomorphata</taxon>
        <taxon>Ovalentaria</taxon>
        <taxon>Cichlomorphae</taxon>
        <taxon>Cichliformes</taxon>
        <taxon>Cichlidae</taxon>
        <taxon>New World cichlids</taxon>
        <taxon>Cichlasomatinae</taxon>
        <taxon>Heroini</taxon>
        <taxon>Amphilophus</taxon>
    </lineage>
</organism>
<keyword evidence="2" id="KW-0812">Transmembrane</keyword>
<dbReference type="InterPro" id="IPR013783">
    <property type="entry name" value="Ig-like_fold"/>
</dbReference>
<dbReference type="PANTHER" id="PTHR12035">
    <property type="entry name" value="SIALIC ACID BINDING IMMUNOGLOBULIN-LIKE LECTIN"/>
    <property type="match status" value="1"/>
</dbReference>
<dbReference type="OMA" id="ERAQKND"/>
<comment type="subcellular location">
    <subcellularLocation>
        <location evidence="1">Membrane</location>
        <topology evidence="1">Single-pass type I membrane protein</topology>
    </subcellularLocation>
</comment>
<evidence type="ECO:0000256" key="1">
    <source>
        <dbReference type="ARBA" id="ARBA00004479"/>
    </source>
</evidence>
<evidence type="ECO:0000313" key="13">
    <source>
        <dbReference type="Ensembl" id="ENSACIP00000001847.1"/>
    </source>
</evidence>
<keyword evidence="6" id="KW-0472">Membrane</keyword>
<comment type="function">
    <text evidence="10">Most highly expressed siglec (sialic acid-binding immunoglobulin-like lectin) on B-cells that plays a role in various aspects of B-cell biology including differentiation, antigen presentation, and trafficking to bone marrow. Binds to alpha 2,6-linked sialic acid residues of surface molecules such as CD22 itself, CD45 and IgM in a cis configuration. Can also bind to ligands on other cells as an adhesion molecule in a trans configuration. Acts as an inhibitory coreceptor on the surface of B-cells and inhibits B-cell receptor induced signaling, characterized by inhibition of the calcium mobilization and cellular activation. Mechanistically, the immunoreceptor tyrosine-based inhibitory motif domain is phosphorylated by the Src kinase LYN, which in turn leads to the recruitment of the protein tyrosine phosphatase 1/PTPN6, leading to the negative regulation of BCR signaling. If this negative signaling from is of sufficient strength, apoptosis of the B-cell can be induced.</text>
</comment>
<evidence type="ECO:0000256" key="10">
    <source>
        <dbReference type="ARBA" id="ARBA00045430"/>
    </source>
</evidence>
<evidence type="ECO:0000256" key="3">
    <source>
        <dbReference type="ARBA" id="ARBA00022734"/>
    </source>
</evidence>
<dbReference type="SUPFAM" id="SSF48726">
    <property type="entry name" value="Immunoglobulin"/>
    <property type="match status" value="3"/>
</dbReference>
<dbReference type="GO" id="GO:0030246">
    <property type="term" value="F:carbohydrate binding"/>
    <property type="evidence" value="ECO:0007669"/>
    <property type="project" value="UniProtKB-KW"/>
</dbReference>
<dbReference type="InterPro" id="IPR036179">
    <property type="entry name" value="Ig-like_dom_sf"/>
</dbReference>
<dbReference type="Gene3D" id="2.60.40.10">
    <property type="entry name" value="Immunoglobulins"/>
    <property type="match status" value="3"/>
</dbReference>
<dbReference type="AlphaFoldDB" id="A0A3Q0QU55"/>
<dbReference type="GO" id="GO:0007155">
    <property type="term" value="P:cell adhesion"/>
    <property type="evidence" value="ECO:0007669"/>
    <property type="project" value="UniProtKB-KW"/>
</dbReference>
<evidence type="ECO:0000256" key="4">
    <source>
        <dbReference type="ARBA" id="ARBA00022889"/>
    </source>
</evidence>
<reference evidence="13" key="1">
    <citation type="submission" date="2025-08" db="UniProtKB">
        <authorList>
            <consortium name="Ensembl"/>
        </authorList>
    </citation>
    <scope>IDENTIFICATION</scope>
</reference>
<feature type="domain" description="Ig-like" evidence="12">
    <location>
        <begin position="224"/>
        <end position="295"/>
    </location>
</feature>
<keyword evidence="4" id="KW-0130">Cell adhesion</keyword>
<evidence type="ECO:0000256" key="11">
    <source>
        <dbReference type="ARBA" id="ARBA00046458"/>
    </source>
</evidence>
<evidence type="ECO:0000256" key="7">
    <source>
        <dbReference type="ARBA" id="ARBA00038361"/>
    </source>
</evidence>
<dbReference type="Pfam" id="PF24518">
    <property type="entry name" value="Ig_CD22"/>
    <property type="match status" value="1"/>
</dbReference>
<dbReference type="Proteomes" id="UP000261340">
    <property type="component" value="Unplaced"/>
</dbReference>
<dbReference type="STRING" id="61819.ENSACIP00000001847"/>
<feature type="domain" description="Ig-like" evidence="12">
    <location>
        <begin position="99"/>
        <end position="205"/>
    </location>
</feature>
<keyword evidence="5" id="KW-1133">Transmembrane helix</keyword>
<dbReference type="PANTHER" id="PTHR12035:SF128">
    <property type="entry name" value="BRANCHED CHAIN KETO ACID DEHYDROGENASE E1 SUBUNIT BETA,-LIKE-RELATED"/>
    <property type="match status" value="1"/>
</dbReference>
<dbReference type="InterPro" id="IPR007110">
    <property type="entry name" value="Ig-like_dom"/>
</dbReference>
<evidence type="ECO:0000256" key="6">
    <source>
        <dbReference type="ARBA" id="ARBA00023136"/>
    </source>
</evidence>
<dbReference type="SMART" id="SM00409">
    <property type="entry name" value="IG"/>
    <property type="match status" value="3"/>
</dbReference>
<comment type="similarity">
    <text evidence="7">Belongs to the immunoglobulin superfamily. SIGLEC (sialic acid binding Ig-like lectin) family.</text>
</comment>
<name>A0A3Q0QU55_AMPCI</name>
<dbReference type="InterPro" id="IPR056386">
    <property type="entry name" value="Ig_CD22"/>
</dbReference>
<dbReference type="InterPro" id="IPR003598">
    <property type="entry name" value="Ig_sub2"/>
</dbReference>
<dbReference type="InterPro" id="IPR051036">
    <property type="entry name" value="SIGLEC"/>
</dbReference>
<evidence type="ECO:0000256" key="9">
    <source>
        <dbReference type="ARBA" id="ARBA00041781"/>
    </source>
</evidence>
<evidence type="ECO:0000256" key="5">
    <source>
        <dbReference type="ARBA" id="ARBA00022989"/>
    </source>
</evidence>